<evidence type="ECO:0000256" key="6">
    <source>
        <dbReference type="ARBA" id="ARBA00022741"/>
    </source>
</evidence>
<evidence type="ECO:0000256" key="8">
    <source>
        <dbReference type="ARBA" id="ARBA00022833"/>
    </source>
</evidence>
<keyword evidence="6 10" id="KW-0547">Nucleotide-binding</keyword>
<evidence type="ECO:0000256" key="3">
    <source>
        <dbReference type="ARBA" id="ARBA00005673"/>
    </source>
</evidence>
<evidence type="ECO:0000256" key="7">
    <source>
        <dbReference type="ARBA" id="ARBA00022786"/>
    </source>
</evidence>
<comment type="pathway">
    <text evidence="2 10">Protein modification; protein sumoylation.</text>
</comment>
<keyword evidence="18" id="KW-1185">Reference proteome</keyword>
<dbReference type="GO" id="GO:0016925">
    <property type="term" value="P:protein sumoylation"/>
    <property type="evidence" value="ECO:0007669"/>
    <property type="project" value="UniProtKB-UniRule"/>
</dbReference>
<dbReference type="PROSITE" id="PS00865">
    <property type="entry name" value="UBIQUITIN_ACTIVAT_2"/>
    <property type="match status" value="1"/>
</dbReference>
<feature type="binding site" evidence="12">
    <location>
        <begin position="59"/>
        <end position="62"/>
    </location>
    <ligand>
        <name>ATP</name>
        <dbReference type="ChEBI" id="CHEBI:30616"/>
    </ligand>
</feature>
<keyword evidence="7 10" id="KW-0833">Ubl conjugation pathway</keyword>
<feature type="binding site" evidence="13">
    <location>
        <position position="439"/>
    </location>
    <ligand>
        <name>Zn(2+)</name>
        <dbReference type="ChEBI" id="CHEBI:29105"/>
    </ligand>
</feature>
<dbReference type="GO" id="GO:0019948">
    <property type="term" value="F:SUMO activating enzyme activity"/>
    <property type="evidence" value="ECO:0007669"/>
    <property type="project" value="UniProtKB-UniRule"/>
</dbReference>
<name>A0A1Q2YBW7_9ASCO</name>
<dbReference type="InterPro" id="IPR023318">
    <property type="entry name" value="Ub_act_enz_dom_a_sf"/>
</dbReference>
<feature type="binding site" evidence="13">
    <location>
        <position position="162"/>
    </location>
    <ligand>
        <name>Zn(2+)</name>
        <dbReference type="ChEBI" id="CHEBI:29105"/>
    </ligand>
</feature>
<evidence type="ECO:0000256" key="1">
    <source>
        <dbReference type="ARBA" id="ARBA00004496"/>
    </source>
</evidence>
<accession>A0A1Q2YBW7</accession>
<comment type="subcellular location">
    <subcellularLocation>
        <location evidence="1">Cytoplasm</location>
    </subcellularLocation>
</comment>
<dbReference type="GO" id="GO:0031510">
    <property type="term" value="C:SUMO activating enzyme complex"/>
    <property type="evidence" value="ECO:0007669"/>
    <property type="project" value="UniProtKB-UniRule"/>
</dbReference>
<dbReference type="GO" id="GO:0005737">
    <property type="term" value="C:cytoplasm"/>
    <property type="evidence" value="ECO:0007669"/>
    <property type="project" value="UniProtKB-SubCell"/>
</dbReference>
<evidence type="ECO:0000313" key="18">
    <source>
        <dbReference type="Proteomes" id="UP000186136"/>
    </source>
</evidence>
<keyword evidence="9 10" id="KW-0067">ATP-binding</keyword>
<feature type="compositionally biased region" description="Polar residues" evidence="15">
    <location>
        <begin position="577"/>
        <end position="586"/>
    </location>
</feature>
<dbReference type="GO" id="GO:0046872">
    <property type="term" value="F:metal ion binding"/>
    <property type="evidence" value="ECO:0007669"/>
    <property type="project" value="UniProtKB-KW"/>
</dbReference>
<evidence type="ECO:0000256" key="14">
    <source>
        <dbReference type="PROSITE-ProRule" id="PRU10132"/>
    </source>
</evidence>
<feature type="binding site" evidence="13">
    <location>
        <position position="165"/>
    </location>
    <ligand>
        <name>Zn(2+)</name>
        <dbReference type="ChEBI" id="CHEBI:29105"/>
    </ligand>
</feature>
<dbReference type="Pfam" id="PF00899">
    <property type="entry name" value="ThiF"/>
    <property type="match status" value="1"/>
</dbReference>
<dbReference type="Gene3D" id="3.50.50.80">
    <property type="entry name" value="Ubiquitin-activating enzyme E1, inactive adenylation domain, subdomain 1"/>
    <property type="match status" value="1"/>
</dbReference>
<feature type="binding site" evidence="13">
    <location>
        <position position="442"/>
    </location>
    <ligand>
        <name>Zn(2+)</name>
        <dbReference type="ChEBI" id="CHEBI:29105"/>
    </ligand>
</feature>
<dbReference type="UniPathway" id="UPA00886"/>
<dbReference type="PIRSF" id="PIRSF039133">
    <property type="entry name" value="SUMO_E1B"/>
    <property type="match status" value="1"/>
</dbReference>
<feature type="binding site" evidence="12">
    <location>
        <begin position="27"/>
        <end position="32"/>
    </location>
    <ligand>
        <name>ATP</name>
        <dbReference type="ChEBI" id="CHEBI:30616"/>
    </ligand>
</feature>
<dbReference type="InterPro" id="IPR035985">
    <property type="entry name" value="Ubiquitin-activating_enz"/>
</dbReference>
<evidence type="ECO:0000256" key="13">
    <source>
        <dbReference type="PIRSR" id="PIRSR039133-3"/>
    </source>
</evidence>
<keyword evidence="4" id="KW-0963">Cytoplasm</keyword>
<comment type="caution">
    <text evidence="17">The sequence shown here is derived from an EMBL/GenBank/DDBJ whole genome shotgun (WGS) entry which is preliminary data.</text>
</comment>
<feature type="binding site" evidence="12">
    <location>
        <position position="51"/>
    </location>
    <ligand>
        <name>ATP</name>
        <dbReference type="ChEBI" id="CHEBI:30616"/>
    </ligand>
</feature>
<evidence type="ECO:0000259" key="16">
    <source>
        <dbReference type="Pfam" id="PF00899"/>
    </source>
</evidence>
<protein>
    <recommendedName>
        <fullName evidence="10">Ubiquitin-activating enzyme E1-like</fullName>
    </recommendedName>
</protein>
<dbReference type="FunFam" id="3.50.50.80:FF:000002">
    <property type="entry name" value="SUMO-activating enzyme subunit 2"/>
    <property type="match status" value="1"/>
</dbReference>
<organism evidence="17 18">
    <name type="scientific">Pichia membranifaciens</name>
    <dbReference type="NCBI Taxonomy" id="4926"/>
    <lineage>
        <taxon>Eukaryota</taxon>
        <taxon>Fungi</taxon>
        <taxon>Dikarya</taxon>
        <taxon>Ascomycota</taxon>
        <taxon>Saccharomycotina</taxon>
        <taxon>Pichiomycetes</taxon>
        <taxon>Pichiales</taxon>
        <taxon>Pichiaceae</taxon>
        <taxon>Pichia</taxon>
    </lineage>
</organism>
<dbReference type="PANTHER" id="PTHR10953:SF5">
    <property type="entry name" value="SUMO-ACTIVATING ENZYME SUBUNIT 2"/>
    <property type="match status" value="1"/>
</dbReference>
<dbReference type="EMBL" id="BDGI01000016">
    <property type="protein sequence ID" value="GAV26988.1"/>
    <property type="molecule type" value="Genomic_DNA"/>
</dbReference>
<dbReference type="AlphaFoldDB" id="A0A1Q2YBW7"/>
<feature type="binding site" evidence="12">
    <location>
        <begin position="121"/>
        <end position="126"/>
    </location>
    <ligand>
        <name>ATP</name>
        <dbReference type="ChEBI" id="CHEBI:30616"/>
    </ligand>
</feature>
<feature type="domain" description="THIF-type NAD/FAD binding fold" evidence="16">
    <location>
        <begin position="16"/>
        <end position="440"/>
    </location>
</feature>
<reference evidence="17 18" key="1">
    <citation type="submission" date="2016-08" db="EMBL/GenBank/DDBJ databases">
        <title>Whole genome shotgun sequence of Pichia membranifaciens KS47-1.</title>
        <authorList>
            <person name="Konishi M."/>
            <person name="Ishida M."/>
            <person name="Arakawa T."/>
            <person name="Kato Y."/>
            <person name="Horiuchi J."/>
        </authorList>
    </citation>
    <scope>NUCLEOTIDE SEQUENCE [LARGE SCALE GENOMIC DNA]</scope>
    <source>
        <strain evidence="17 18">KS47-1</strain>
    </source>
</reference>
<feature type="compositionally biased region" description="Acidic residues" evidence="15">
    <location>
        <begin position="550"/>
        <end position="563"/>
    </location>
</feature>
<dbReference type="PANTHER" id="PTHR10953">
    <property type="entry name" value="UBIQUITIN-ACTIVATING ENZYME E1"/>
    <property type="match status" value="1"/>
</dbReference>
<dbReference type="Proteomes" id="UP000186136">
    <property type="component" value="Unassembled WGS sequence"/>
</dbReference>
<evidence type="ECO:0000256" key="5">
    <source>
        <dbReference type="ARBA" id="ARBA00022723"/>
    </source>
</evidence>
<dbReference type="InterPro" id="IPR045886">
    <property type="entry name" value="ThiF/MoeB/HesA"/>
</dbReference>
<proteinExistence type="inferred from homology"/>
<dbReference type="InterPro" id="IPR042449">
    <property type="entry name" value="Ub-E1_IAD_1"/>
</dbReference>
<comment type="similarity">
    <text evidence="3 10">Belongs to the ubiquitin-activating E1 family.</text>
</comment>
<evidence type="ECO:0000313" key="17">
    <source>
        <dbReference type="EMBL" id="GAV26988.1"/>
    </source>
</evidence>
<dbReference type="InterPro" id="IPR033127">
    <property type="entry name" value="UBQ-activ_enz_E1_Cys_AS"/>
</dbReference>
<dbReference type="Gene3D" id="3.10.290.20">
    <property type="entry name" value="Ubiquitin-like 2 activating enzyme e1b. Chain: B, domain 3"/>
    <property type="match status" value="1"/>
</dbReference>
<dbReference type="GO" id="GO:0005524">
    <property type="term" value="F:ATP binding"/>
    <property type="evidence" value="ECO:0007669"/>
    <property type="project" value="UniProtKB-UniRule"/>
</dbReference>
<sequence>MAVDSYIKRMFGPEADSFAQSKVLLVGAGGIGCELLKDLIMMNIGEIHVLDLDTIDLSNLNRQFLFRHKDIKESKSKTAIKAVEFFNHTSKLVSYHGSVLDKNMFPLSFFQQFNVIYNALDNLEARFYVNRICLYLNIPLYESGTTGLKGQVQPIYPSLSECFHCVPKETPKTFPVCTIRSTPSKPVHCITWAKDFLFSQLFGEGSPDDIPTPDDSEFTSKREAEASATEINELSDLRKLVDSSKAEDHDFTVKVFDKIFVTDIERLLKIEDLWKSREKPSIAELGDYKQYLATLGDAAKDRTYESGTLEQSNVKSVIKTYVASCLRLADRLRSGEKLEFDKDDIDTLRFVMATSNIRSLIFHIPTKSEFDVKQIAGNIIPAVATMNAIMAGFSALSSVNYYLEKTNKERAAKSKMLFDSSATDKVVNSSKLAKPNPSCSACSIVKGIVKLNLKQLKLSDLRDSLIEKYNYDDDVEIMTLDARLLYDFDLEENLEKTLSDFLEDGTILLISDSDERLDMIELYIIDSPSTSTIELPNLRIPPKRIKKSEDDNEEGALNEDELIENGVVVEDEKDGRSNGSTHNGSSVIVLEEDDIGEAPAAKRQKLK</sequence>
<evidence type="ECO:0000256" key="10">
    <source>
        <dbReference type="PIRNR" id="PIRNR039133"/>
    </source>
</evidence>
<evidence type="ECO:0000256" key="4">
    <source>
        <dbReference type="ARBA" id="ARBA00022490"/>
    </source>
</evidence>
<feature type="active site" description="Glycyl thioester intermediate" evidence="11 14">
    <location>
        <position position="177"/>
    </location>
</feature>
<feature type="binding site" evidence="12">
    <location>
        <position position="75"/>
    </location>
    <ligand>
        <name>ATP</name>
        <dbReference type="ChEBI" id="CHEBI:30616"/>
    </ligand>
</feature>
<dbReference type="InterPro" id="IPR030661">
    <property type="entry name" value="Uba2"/>
</dbReference>
<comment type="subunit">
    <text evidence="10">Heterodimer.</text>
</comment>
<evidence type="ECO:0000256" key="11">
    <source>
        <dbReference type="PIRSR" id="PIRSR039133-1"/>
    </source>
</evidence>
<keyword evidence="5 10" id="KW-0479">Metal-binding</keyword>
<evidence type="ECO:0000256" key="2">
    <source>
        <dbReference type="ARBA" id="ARBA00004718"/>
    </source>
</evidence>
<gene>
    <name evidence="17" type="ORF">PMKS-000449</name>
</gene>
<feature type="region of interest" description="Disordered" evidence="15">
    <location>
        <begin position="544"/>
        <end position="607"/>
    </location>
</feature>
<evidence type="ECO:0000256" key="12">
    <source>
        <dbReference type="PIRSR" id="PIRSR039133-2"/>
    </source>
</evidence>
<dbReference type="Gene3D" id="1.10.10.520">
    <property type="entry name" value="Ubiquitin activating enzymes (Uba3). Chain: B, domain 2"/>
    <property type="match status" value="1"/>
</dbReference>
<dbReference type="InterPro" id="IPR000594">
    <property type="entry name" value="ThiF_NAD_FAD-bd"/>
</dbReference>
<evidence type="ECO:0000256" key="15">
    <source>
        <dbReference type="SAM" id="MobiDB-lite"/>
    </source>
</evidence>
<evidence type="ECO:0000256" key="9">
    <source>
        <dbReference type="ARBA" id="ARBA00022840"/>
    </source>
</evidence>
<dbReference type="OrthoDB" id="10255449at2759"/>
<dbReference type="SUPFAM" id="SSF69572">
    <property type="entry name" value="Activating enzymes of the ubiquitin-like proteins"/>
    <property type="match status" value="1"/>
</dbReference>
<keyword evidence="8 10" id="KW-0862">Zinc</keyword>